<evidence type="ECO:0000313" key="4">
    <source>
        <dbReference type="Proteomes" id="UP001174677"/>
    </source>
</evidence>
<evidence type="ECO:0000256" key="1">
    <source>
        <dbReference type="SAM" id="MobiDB-lite"/>
    </source>
</evidence>
<evidence type="ECO:0008006" key="5">
    <source>
        <dbReference type="Google" id="ProtNLM"/>
    </source>
</evidence>
<evidence type="ECO:0000256" key="2">
    <source>
        <dbReference type="SAM" id="SignalP"/>
    </source>
</evidence>
<feature type="signal peptide" evidence="2">
    <location>
        <begin position="1"/>
        <end position="18"/>
    </location>
</feature>
<accession>A0ABQ9MNA0</accession>
<keyword evidence="4" id="KW-1185">Reference proteome</keyword>
<feature type="compositionally biased region" description="Basic and acidic residues" evidence="1">
    <location>
        <begin position="62"/>
        <end position="71"/>
    </location>
</feature>
<dbReference type="Proteomes" id="UP001174677">
    <property type="component" value="Chromosome 5"/>
</dbReference>
<reference evidence="3" key="1">
    <citation type="journal article" date="2023" name="Plant Biotechnol. J.">
        <title>Chromosome-level wild Hevea brasiliensis genome provides new tools for genomic-assisted breeding and valuable loci to elevate rubber yield.</title>
        <authorList>
            <person name="Cheng H."/>
            <person name="Song X."/>
            <person name="Hu Y."/>
            <person name="Wu T."/>
            <person name="Yang Q."/>
            <person name="An Z."/>
            <person name="Feng S."/>
            <person name="Deng Z."/>
            <person name="Wu W."/>
            <person name="Zeng X."/>
            <person name="Tu M."/>
            <person name="Wang X."/>
            <person name="Huang H."/>
        </authorList>
    </citation>
    <scope>NUCLEOTIDE SEQUENCE</scope>
    <source>
        <strain evidence="3">MT/VB/25A 57/8</strain>
    </source>
</reference>
<feature type="region of interest" description="Disordered" evidence="1">
    <location>
        <begin position="62"/>
        <end position="95"/>
    </location>
</feature>
<gene>
    <name evidence="3" type="ORF">P3X46_009289</name>
</gene>
<name>A0ABQ9MNA0_HEVBR</name>
<organism evidence="3 4">
    <name type="scientific">Hevea brasiliensis</name>
    <name type="common">Para rubber tree</name>
    <name type="synonym">Siphonia brasiliensis</name>
    <dbReference type="NCBI Taxonomy" id="3981"/>
    <lineage>
        <taxon>Eukaryota</taxon>
        <taxon>Viridiplantae</taxon>
        <taxon>Streptophyta</taxon>
        <taxon>Embryophyta</taxon>
        <taxon>Tracheophyta</taxon>
        <taxon>Spermatophyta</taxon>
        <taxon>Magnoliopsida</taxon>
        <taxon>eudicotyledons</taxon>
        <taxon>Gunneridae</taxon>
        <taxon>Pentapetalae</taxon>
        <taxon>rosids</taxon>
        <taxon>fabids</taxon>
        <taxon>Malpighiales</taxon>
        <taxon>Euphorbiaceae</taxon>
        <taxon>Crotonoideae</taxon>
        <taxon>Micrandreae</taxon>
        <taxon>Hevea</taxon>
    </lineage>
</organism>
<dbReference type="EMBL" id="JARPOI010000005">
    <property type="protein sequence ID" value="KAJ9181125.1"/>
    <property type="molecule type" value="Genomic_DNA"/>
</dbReference>
<keyword evidence="2" id="KW-0732">Signal</keyword>
<protein>
    <recommendedName>
        <fullName evidence="5">Secreted protein</fullName>
    </recommendedName>
</protein>
<proteinExistence type="predicted"/>
<sequence length="95" mass="11008">MNYYPLLLLLFFLSFVYNQHRPKNEYNATLKLNRSQNQEINQISKQQYPILLHRINQCLKKATNDRRREDVTTAPDTGRDNPAPVSMEGAGASEV</sequence>
<feature type="chain" id="PRO_5046620697" description="Secreted protein" evidence="2">
    <location>
        <begin position="19"/>
        <end position="95"/>
    </location>
</feature>
<comment type="caution">
    <text evidence="3">The sequence shown here is derived from an EMBL/GenBank/DDBJ whole genome shotgun (WGS) entry which is preliminary data.</text>
</comment>
<evidence type="ECO:0000313" key="3">
    <source>
        <dbReference type="EMBL" id="KAJ9181125.1"/>
    </source>
</evidence>